<accession>A0A182FAD9</accession>
<dbReference type="STRING" id="7167.A0A182FAD9"/>
<name>A0A182FAD9_ANOAL</name>
<dbReference type="Gene3D" id="2.60.120.340">
    <property type="entry name" value="Nucleoplasmin core domain"/>
    <property type="match status" value="1"/>
</dbReference>
<dbReference type="Proteomes" id="UP000069272">
    <property type="component" value="Chromosome 2R"/>
</dbReference>
<feature type="domain" description="Nucleoplasmin core" evidence="5">
    <location>
        <begin position="6"/>
        <end position="109"/>
    </location>
</feature>
<dbReference type="PANTHER" id="PTHR22747:SF18">
    <property type="entry name" value="GEO09167P1-RELATED"/>
    <property type="match status" value="1"/>
</dbReference>
<evidence type="ECO:0000259" key="5">
    <source>
        <dbReference type="Pfam" id="PF03066"/>
    </source>
</evidence>
<protein>
    <recommendedName>
        <fullName evidence="5">Nucleoplasmin core domain-containing protein</fullName>
    </recommendedName>
</protein>
<evidence type="ECO:0000256" key="4">
    <source>
        <dbReference type="SAM" id="MobiDB-lite"/>
    </source>
</evidence>
<dbReference type="KEGG" id="aali:118457930"/>
<dbReference type="RefSeq" id="XP_035775834.1">
    <property type="nucleotide sequence ID" value="XM_035919941.1"/>
</dbReference>
<evidence type="ECO:0000256" key="3">
    <source>
        <dbReference type="ARBA" id="ARBA00023242"/>
    </source>
</evidence>
<reference evidence="6 7" key="1">
    <citation type="journal article" date="2017" name="G3 (Bethesda)">
        <title>The Physical Genome Mapping of Anopheles albimanus Corrected Scaffold Misassemblies and Identified Interarm Rearrangements in Genus Anopheles.</title>
        <authorList>
            <person name="Artemov G.N."/>
            <person name="Peery A.N."/>
            <person name="Jiang X."/>
            <person name="Tu Z."/>
            <person name="Stegniy V.N."/>
            <person name="Sharakhova M.V."/>
            <person name="Sharakhov I.V."/>
        </authorList>
    </citation>
    <scope>NUCLEOTIDE SEQUENCE [LARGE SCALE GENOMIC DNA]</scope>
    <source>
        <strain evidence="6 7">ALBI9_A</strain>
    </source>
</reference>
<dbReference type="VEuPathDB" id="VectorBase:AALB20_034452"/>
<dbReference type="VEuPathDB" id="VectorBase:AALB003468"/>
<dbReference type="GeneID" id="118457930"/>
<dbReference type="InterPro" id="IPR036824">
    <property type="entry name" value="Nucleoplasmin_core_dom_sf"/>
</dbReference>
<feature type="compositionally biased region" description="Acidic residues" evidence="4">
    <location>
        <begin position="120"/>
        <end position="141"/>
    </location>
</feature>
<sequence length="176" mass="19573">MADEYFYGATLKEGVKSVTWDPENKSDGFPRTHKLVIKQCILGHEAASDEYNVVQVETMTIRDTLRIPIAVLKVGETRQCRMDLEFSDAPVTFSLIEGKGPVHIHGQHLLGSLVEEFEDMEEMEEEVLDEEEADEDEDEDGSSAKKKPKLTNNSKGNKPAAGGGAPAPKNDNRKRK</sequence>
<evidence type="ECO:0000313" key="6">
    <source>
        <dbReference type="EnsemblMetazoa" id="AALB003468-PA"/>
    </source>
</evidence>
<dbReference type="GO" id="GO:0042393">
    <property type="term" value="F:histone binding"/>
    <property type="evidence" value="ECO:0007669"/>
    <property type="project" value="TreeGrafter"/>
</dbReference>
<keyword evidence="7" id="KW-1185">Reference proteome</keyword>
<reference evidence="6" key="2">
    <citation type="submission" date="2022-08" db="UniProtKB">
        <authorList>
            <consortium name="EnsemblMetazoa"/>
        </authorList>
    </citation>
    <scope>IDENTIFICATION</scope>
    <source>
        <strain evidence="6">STECLA/ALBI9_A</strain>
    </source>
</reference>
<dbReference type="Pfam" id="PF03066">
    <property type="entry name" value="Nucleoplasmin"/>
    <property type="match status" value="1"/>
</dbReference>
<dbReference type="GO" id="GO:0005654">
    <property type="term" value="C:nucleoplasm"/>
    <property type="evidence" value="ECO:0007669"/>
    <property type="project" value="TreeGrafter"/>
</dbReference>
<dbReference type="GO" id="GO:0005730">
    <property type="term" value="C:nucleolus"/>
    <property type="evidence" value="ECO:0007669"/>
    <property type="project" value="TreeGrafter"/>
</dbReference>
<dbReference type="GO" id="GO:0003682">
    <property type="term" value="F:chromatin binding"/>
    <property type="evidence" value="ECO:0007669"/>
    <property type="project" value="TreeGrafter"/>
</dbReference>
<dbReference type="GO" id="GO:0003723">
    <property type="term" value="F:RNA binding"/>
    <property type="evidence" value="ECO:0007669"/>
    <property type="project" value="TreeGrafter"/>
</dbReference>
<dbReference type="GO" id="GO:0006338">
    <property type="term" value="P:chromatin remodeling"/>
    <property type="evidence" value="ECO:0007669"/>
    <property type="project" value="TreeGrafter"/>
</dbReference>
<evidence type="ECO:0000256" key="2">
    <source>
        <dbReference type="ARBA" id="ARBA00010744"/>
    </source>
</evidence>
<keyword evidence="3" id="KW-0539">Nucleus</keyword>
<dbReference type="InterPro" id="IPR004301">
    <property type="entry name" value="Nucleoplasmin"/>
</dbReference>
<dbReference type="GO" id="GO:0005737">
    <property type="term" value="C:cytoplasm"/>
    <property type="evidence" value="ECO:0007669"/>
    <property type="project" value="TreeGrafter"/>
</dbReference>
<dbReference type="SUPFAM" id="SSF69203">
    <property type="entry name" value="Nucleoplasmin-like core domain"/>
    <property type="match status" value="1"/>
</dbReference>
<dbReference type="EnsemblMetazoa" id="AALB003468-RA">
    <property type="protein sequence ID" value="AALB003468-PA"/>
    <property type="gene ID" value="AALB003468"/>
</dbReference>
<dbReference type="AlphaFoldDB" id="A0A182FAD9"/>
<organism evidence="6 7">
    <name type="scientific">Anopheles albimanus</name>
    <name type="common">New world malaria mosquito</name>
    <dbReference type="NCBI Taxonomy" id="7167"/>
    <lineage>
        <taxon>Eukaryota</taxon>
        <taxon>Metazoa</taxon>
        <taxon>Ecdysozoa</taxon>
        <taxon>Arthropoda</taxon>
        <taxon>Hexapoda</taxon>
        <taxon>Insecta</taxon>
        <taxon>Pterygota</taxon>
        <taxon>Neoptera</taxon>
        <taxon>Endopterygota</taxon>
        <taxon>Diptera</taxon>
        <taxon>Nematocera</taxon>
        <taxon>Culicoidea</taxon>
        <taxon>Culicidae</taxon>
        <taxon>Anophelinae</taxon>
        <taxon>Anopheles</taxon>
    </lineage>
</organism>
<dbReference type="OrthoDB" id="6075101at2759"/>
<dbReference type="PANTHER" id="PTHR22747">
    <property type="entry name" value="NUCLEOPLASMIN"/>
    <property type="match status" value="1"/>
</dbReference>
<proteinExistence type="inferred from homology"/>
<dbReference type="InterPro" id="IPR024057">
    <property type="entry name" value="Nucleoplasmin_core_dom"/>
</dbReference>
<feature type="region of interest" description="Disordered" evidence="4">
    <location>
        <begin position="120"/>
        <end position="176"/>
    </location>
</feature>
<evidence type="ECO:0000256" key="1">
    <source>
        <dbReference type="ARBA" id="ARBA00004123"/>
    </source>
</evidence>
<evidence type="ECO:0000313" key="7">
    <source>
        <dbReference type="Proteomes" id="UP000069272"/>
    </source>
</evidence>
<comment type="similarity">
    <text evidence="2">Belongs to the nucleoplasmin family.</text>
</comment>
<comment type="subcellular location">
    <subcellularLocation>
        <location evidence="1">Nucleus</location>
    </subcellularLocation>
</comment>